<evidence type="ECO:0000313" key="9">
    <source>
        <dbReference type="EMBL" id="KAG6477203.1"/>
    </source>
</evidence>
<dbReference type="PANTHER" id="PTHR33128:SF9">
    <property type="entry name" value="PROTEIN, PUTATIVE-RELATED"/>
    <property type="match status" value="1"/>
</dbReference>
<evidence type="ECO:0000313" key="10">
    <source>
        <dbReference type="Proteomes" id="UP000734854"/>
    </source>
</evidence>
<evidence type="ECO:0000256" key="6">
    <source>
        <dbReference type="SAM" id="Phobius"/>
    </source>
</evidence>
<feature type="domain" description="Reticulon" evidence="8">
    <location>
        <begin position="124"/>
        <end position="171"/>
    </location>
</feature>
<dbReference type="Pfam" id="PF11820">
    <property type="entry name" value="DUF3339"/>
    <property type="match status" value="1"/>
</dbReference>
<name>A0A8J5F3E7_ZINOF</name>
<keyword evidence="3" id="KW-0256">Endoplasmic reticulum</keyword>
<dbReference type="PANTHER" id="PTHR33128">
    <property type="entry name" value="OS05G0103400 PROTEIN"/>
    <property type="match status" value="1"/>
</dbReference>
<dbReference type="Pfam" id="PF02453">
    <property type="entry name" value="Reticulon"/>
    <property type="match status" value="1"/>
</dbReference>
<dbReference type="Proteomes" id="UP000734854">
    <property type="component" value="Unassembled WGS sequence"/>
</dbReference>
<gene>
    <name evidence="9" type="ORF">ZIOFF_066455</name>
</gene>
<comment type="subcellular location">
    <subcellularLocation>
        <location evidence="1">Endoplasmic reticulum membrane</location>
        <topology evidence="1">Multi-pass membrane protein</topology>
    </subcellularLocation>
</comment>
<dbReference type="GO" id="GO:0005789">
    <property type="term" value="C:endoplasmic reticulum membrane"/>
    <property type="evidence" value="ECO:0007669"/>
    <property type="project" value="UniProtKB-SubCell"/>
</dbReference>
<feature type="signal peptide" evidence="7">
    <location>
        <begin position="1"/>
        <end position="22"/>
    </location>
</feature>
<keyword evidence="2 6" id="KW-0812">Transmembrane</keyword>
<dbReference type="AlphaFoldDB" id="A0A8J5F3E7"/>
<keyword evidence="7" id="KW-0732">Signal</keyword>
<protein>
    <recommendedName>
        <fullName evidence="8">Reticulon domain-containing protein</fullName>
    </recommendedName>
</protein>
<proteinExistence type="predicted"/>
<feature type="chain" id="PRO_5035325093" description="Reticulon domain-containing protein" evidence="7">
    <location>
        <begin position="23"/>
        <end position="171"/>
    </location>
</feature>
<evidence type="ECO:0000256" key="7">
    <source>
        <dbReference type="SAM" id="SignalP"/>
    </source>
</evidence>
<keyword evidence="4 6" id="KW-1133">Transmembrane helix</keyword>
<evidence type="ECO:0000259" key="8">
    <source>
        <dbReference type="Pfam" id="PF02453"/>
    </source>
</evidence>
<dbReference type="EMBL" id="JACMSC010000018">
    <property type="protein sequence ID" value="KAG6477203.1"/>
    <property type="molecule type" value="Genomic_DNA"/>
</dbReference>
<feature type="transmembrane region" description="Helical" evidence="6">
    <location>
        <begin position="151"/>
        <end position="169"/>
    </location>
</feature>
<comment type="caution">
    <text evidence="9">The sequence shown here is derived from an EMBL/GenBank/DDBJ whole genome shotgun (WGS) entry which is preliminary data.</text>
</comment>
<feature type="transmembrane region" description="Helical" evidence="6">
    <location>
        <begin position="46"/>
        <end position="69"/>
    </location>
</feature>
<evidence type="ECO:0000256" key="3">
    <source>
        <dbReference type="ARBA" id="ARBA00022824"/>
    </source>
</evidence>
<feature type="transmembrane region" description="Helical" evidence="6">
    <location>
        <begin position="122"/>
        <end position="145"/>
    </location>
</feature>
<evidence type="ECO:0000256" key="1">
    <source>
        <dbReference type="ARBA" id="ARBA00004477"/>
    </source>
</evidence>
<dbReference type="InterPro" id="IPR003388">
    <property type="entry name" value="Reticulon"/>
</dbReference>
<evidence type="ECO:0000256" key="5">
    <source>
        <dbReference type="ARBA" id="ARBA00023136"/>
    </source>
</evidence>
<evidence type="ECO:0000256" key="2">
    <source>
        <dbReference type="ARBA" id="ARBA00022692"/>
    </source>
</evidence>
<sequence length="171" mass="18841">MADWGPVLVAVLLFVLLSPGLLFQIPGTSGRVVEFSNFHTSSASILVHAIIYFALITLFLIAIGVHVYTEKLAAAVRRRLLPEKAKVFRLFGREKSVHHVLGGGQGTLLPFDPTHFGILKKILAGILVGATAIWILFEFVCYHLLPLISHGLIISLLTLFLWSKALTFINK</sequence>
<reference evidence="9 10" key="1">
    <citation type="submission" date="2020-08" db="EMBL/GenBank/DDBJ databases">
        <title>Plant Genome Project.</title>
        <authorList>
            <person name="Zhang R.-G."/>
        </authorList>
    </citation>
    <scope>NUCLEOTIDE SEQUENCE [LARGE SCALE GENOMIC DNA]</scope>
    <source>
        <tissue evidence="9">Rhizome</tissue>
    </source>
</reference>
<accession>A0A8J5F3E7</accession>
<dbReference type="InterPro" id="IPR021775">
    <property type="entry name" value="DUF3339"/>
</dbReference>
<evidence type="ECO:0000256" key="4">
    <source>
        <dbReference type="ARBA" id="ARBA00022989"/>
    </source>
</evidence>
<organism evidence="9 10">
    <name type="scientific">Zingiber officinale</name>
    <name type="common">Ginger</name>
    <name type="synonym">Amomum zingiber</name>
    <dbReference type="NCBI Taxonomy" id="94328"/>
    <lineage>
        <taxon>Eukaryota</taxon>
        <taxon>Viridiplantae</taxon>
        <taxon>Streptophyta</taxon>
        <taxon>Embryophyta</taxon>
        <taxon>Tracheophyta</taxon>
        <taxon>Spermatophyta</taxon>
        <taxon>Magnoliopsida</taxon>
        <taxon>Liliopsida</taxon>
        <taxon>Zingiberales</taxon>
        <taxon>Zingiberaceae</taxon>
        <taxon>Zingiber</taxon>
    </lineage>
</organism>
<keyword evidence="5 6" id="KW-0472">Membrane</keyword>
<keyword evidence="10" id="KW-1185">Reference proteome</keyword>